<dbReference type="InParanoid" id="A0A1V8T248"/>
<dbReference type="Proteomes" id="UP000192596">
    <property type="component" value="Unassembled WGS sequence"/>
</dbReference>
<comment type="caution">
    <text evidence="3">The sequence shown here is derived from an EMBL/GenBank/DDBJ whole genome shotgun (WGS) entry which is preliminary data.</text>
</comment>
<proteinExistence type="predicted"/>
<dbReference type="EMBL" id="NAJO01000019">
    <property type="protein sequence ID" value="OQO05374.1"/>
    <property type="molecule type" value="Genomic_DNA"/>
</dbReference>
<feature type="transmembrane region" description="Helical" evidence="2">
    <location>
        <begin position="492"/>
        <end position="514"/>
    </location>
</feature>
<organism evidence="3 4">
    <name type="scientific">Cryoendolithus antarcticus</name>
    <dbReference type="NCBI Taxonomy" id="1507870"/>
    <lineage>
        <taxon>Eukaryota</taxon>
        <taxon>Fungi</taxon>
        <taxon>Dikarya</taxon>
        <taxon>Ascomycota</taxon>
        <taxon>Pezizomycotina</taxon>
        <taxon>Dothideomycetes</taxon>
        <taxon>Dothideomycetidae</taxon>
        <taxon>Cladosporiales</taxon>
        <taxon>Cladosporiaceae</taxon>
        <taxon>Cryoendolithus</taxon>
    </lineage>
</organism>
<keyword evidence="2" id="KW-1133">Transmembrane helix</keyword>
<gene>
    <name evidence="3" type="ORF">B0A48_09142</name>
</gene>
<protein>
    <submittedName>
        <fullName evidence="3">Uncharacterized protein</fullName>
    </submittedName>
</protein>
<reference evidence="4" key="1">
    <citation type="submission" date="2017-03" db="EMBL/GenBank/DDBJ databases">
        <title>Genomes of endolithic fungi from Antarctica.</title>
        <authorList>
            <person name="Coleine C."/>
            <person name="Masonjones S."/>
            <person name="Stajich J.E."/>
        </authorList>
    </citation>
    <scope>NUCLEOTIDE SEQUENCE [LARGE SCALE GENOMIC DNA]</scope>
    <source>
        <strain evidence="4">CCFEE 5527</strain>
    </source>
</reference>
<evidence type="ECO:0000256" key="2">
    <source>
        <dbReference type="SAM" id="Phobius"/>
    </source>
</evidence>
<keyword evidence="4" id="KW-1185">Reference proteome</keyword>
<feature type="transmembrane region" description="Helical" evidence="2">
    <location>
        <begin position="467"/>
        <end position="486"/>
    </location>
</feature>
<name>A0A1V8T248_9PEZI</name>
<keyword evidence="2" id="KW-0472">Membrane</keyword>
<accession>A0A1V8T248</accession>
<evidence type="ECO:0000256" key="1">
    <source>
        <dbReference type="SAM" id="MobiDB-lite"/>
    </source>
</evidence>
<keyword evidence="2" id="KW-0812">Transmembrane</keyword>
<evidence type="ECO:0000313" key="4">
    <source>
        <dbReference type="Proteomes" id="UP000192596"/>
    </source>
</evidence>
<feature type="region of interest" description="Disordered" evidence="1">
    <location>
        <begin position="59"/>
        <end position="81"/>
    </location>
</feature>
<dbReference type="AlphaFoldDB" id="A0A1V8T248"/>
<feature type="compositionally biased region" description="Basic residues" evidence="1">
    <location>
        <begin position="66"/>
        <end position="78"/>
    </location>
</feature>
<sequence length="523" mass="57021">MRTTSRHVGVTGIVGWPAENIPPASTAYLAMDMKEFRIRTRLRSIARKSLLKQYTLRLSSTSPASSRKKRLTPKRTSMRMKDSDDYLTARAANPRTGLISPSVAGTPQPRTPGLPAEALKMLSSCDNSPTLDAQARPALRRANVGRKISAGQRWRVDDKGWFNDVMNAAASPRTTDAIAGAADLTHAAPGQIIADRFVVNMPSAREPQPYMYPGRSAKEIEANEHYRRKTRKVSGEGWDPRRLPGVVIARLNEADGHDVQRSAAVLMAPYASPKTPARRASASRVTKPTQLSRAPNATLMPVSRKLVAGARAQVRERRLSGDSSTSIEDFVGEGITQLSQLPKVRLVPPKIASLPTMHIHPATRHRGHGGTTRKCSLGCDSANSGECSNLSQARNLTQPLFLAADPHAWDLITCIADVYAQLRPYIASSISLLRLFAPQYQMPRPAMIAVLTAPDASPAQKVAAMRMLFALVGQVMAVLIVVSAIWKLTTALGQILAAVLWPVVVPLKLVRWVVLGWCNAVFR</sequence>
<dbReference type="OrthoDB" id="5415055at2759"/>
<evidence type="ECO:0000313" key="3">
    <source>
        <dbReference type="EMBL" id="OQO05374.1"/>
    </source>
</evidence>